<reference evidence="2 3" key="1">
    <citation type="submission" date="2018-03" db="EMBL/GenBank/DDBJ databases">
        <title>Whole genome sequencing of Histamine producing bacteria.</title>
        <authorList>
            <person name="Butler K."/>
        </authorList>
    </citation>
    <scope>NUCLEOTIDE SEQUENCE [LARGE SCALE GENOMIC DNA]</scope>
    <source>
        <strain evidence="2 3">ATCC 33979</strain>
    </source>
</reference>
<feature type="transmembrane region" description="Helical" evidence="1">
    <location>
        <begin position="160"/>
        <end position="187"/>
    </location>
</feature>
<accession>A0A2T3MFY7</accession>
<gene>
    <name evidence="2" type="ORF">CTM89_04240</name>
</gene>
<keyword evidence="1" id="KW-0472">Membrane</keyword>
<dbReference type="AlphaFoldDB" id="A0A2T3MFY7"/>
<feature type="transmembrane region" description="Helical" evidence="1">
    <location>
        <begin position="37"/>
        <end position="63"/>
    </location>
</feature>
<evidence type="ECO:0000313" key="3">
    <source>
        <dbReference type="Proteomes" id="UP000240410"/>
    </source>
</evidence>
<comment type="caution">
    <text evidence="2">The sequence shown here is derived from an EMBL/GenBank/DDBJ whole genome shotgun (WGS) entry which is preliminary data.</text>
</comment>
<keyword evidence="1" id="KW-0812">Transmembrane</keyword>
<feature type="transmembrane region" description="Helical" evidence="1">
    <location>
        <begin position="75"/>
        <end position="92"/>
    </location>
</feature>
<proteinExistence type="predicted"/>
<evidence type="ECO:0000256" key="1">
    <source>
        <dbReference type="SAM" id="Phobius"/>
    </source>
</evidence>
<feature type="transmembrane region" description="Helical" evidence="1">
    <location>
        <begin position="12"/>
        <end position="31"/>
    </location>
</feature>
<feature type="transmembrane region" description="Helical" evidence="1">
    <location>
        <begin position="217"/>
        <end position="236"/>
    </location>
</feature>
<protein>
    <submittedName>
        <fullName evidence="2">Uncharacterized protein</fullName>
    </submittedName>
</protein>
<dbReference type="EMBL" id="PYOJ01000003">
    <property type="protein sequence ID" value="PSV92865.1"/>
    <property type="molecule type" value="Genomic_DNA"/>
</dbReference>
<name>A0A2T3MFY7_PHOLE</name>
<feature type="transmembrane region" description="Helical" evidence="1">
    <location>
        <begin position="134"/>
        <end position="153"/>
    </location>
</feature>
<feature type="transmembrane region" description="Helical" evidence="1">
    <location>
        <begin position="193"/>
        <end position="210"/>
    </location>
</feature>
<dbReference type="Proteomes" id="UP000240410">
    <property type="component" value="Unassembled WGS sequence"/>
</dbReference>
<evidence type="ECO:0000313" key="2">
    <source>
        <dbReference type="EMBL" id="PSV92865.1"/>
    </source>
</evidence>
<organism evidence="2 3">
    <name type="scientific">Photobacterium leiognathi</name>
    <dbReference type="NCBI Taxonomy" id="553611"/>
    <lineage>
        <taxon>Bacteria</taxon>
        <taxon>Pseudomonadati</taxon>
        <taxon>Pseudomonadota</taxon>
        <taxon>Gammaproteobacteria</taxon>
        <taxon>Vibrionales</taxon>
        <taxon>Vibrionaceae</taxon>
        <taxon>Photobacterium</taxon>
    </lineage>
</organism>
<keyword evidence="1" id="KW-1133">Transmembrane helix</keyword>
<sequence>MGYQIYRFQSIFEEPGTYSFLLLPVIFWYQYVDIKRFRFYLLVAALIFTMSIGSILVLALVYVLISLLNRKSYKYLTYIVAISIALFLIIYSNDFLSDYIANKFGFGAYANTHTSLGVREKEVFYLLNLLKDQFLGVGFSTAGLGVISGGAYISIGLFRLFCYSGFFGMIFLVCLFAYLITYSIYLFNKRDNIIKFSAAVLFSMLAMSLQRSSFIDGYMFVLLFASVFPMLKYRFYNESI</sequence>